<keyword evidence="3" id="KW-0813">Transport</keyword>
<keyword evidence="4" id="KW-1003">Cell membrane</keyword>
<dbReference type="PANTHER" id="PTHR46494:SF3">
    <property type="entry name" value="ZINC TRANSPORT PROTEIN ZNTB"/>
    <property type="match status" value="1"/>
</dbReference>
<keyword evidence="5" id="KW-0997">Cell inner membrane</keyword>
<evidence type="ECO:0000256" key="2">
    <source>
        <dbReference type="ARBA" id="ARBA00009765"/>
    </source>
</evidence>
<dbReference type="SUPFAM" id="SSF143865">
    <property type="entry name" value="CorA soluble domain-like"/>
    <property type="match status" value="1"/>
</dbReference>
<keyword evidence="8 11" id="KW-1133">Transmembrane helix</keyword>
<evidence type="ECO:0000256" key="4">
    <source>
        <dbReference type="ARBA" id="ARBA00022475"/>
    </source>
</evidence>
<keyword evidence="10 11" id="KW-0472">Membrane</keyword>
<dbReference type="Gene3D" id="1.20.58.340">
    <property type="entry name" value="Magnesium transport protein CorA, transmembrane region"/>
    <property type="match status" value="2"/>
</dbReference>
<feature type="transmembrane region" description="Helical" evidence="11">
    <location>
        <begin position="271"/>
        <end position="294"/>
    </location>
</feature>
<keyword evidence="9" id="KW-0406">Ion transport</keyword>
<keyword evidence="13" id="KW-1185">Reference proteome</keyword>
<evidence type="ECO:0000256" key="10">
    <source>
        <dbReference type="ARBA" id="ARBA00023136"/>
    </source>
</evidence>
<gene>
    <name evidence="12" type="ORF">Q2T52_03965</name>
</gene>
<dbReference type="Gene3D" id="3.30.460.20">
    <property type="entry name" value="CorA soluble domain-like"/>
    <property type="match status" value="1"/>
</dbReference>
<sequence>MLIAAPTIPGLVWAYHFKPSNTECNSLTSEASLQELLDTDGFVWLHLNLADARVASFLETLPGLPSIAAAALVTHETHASLTVSDQVVYGTLVDFQRDFDTNTRDLGWLHFAVCGHLIVTTRLQPLQSAERVRAAIEKNPSRYRQPMDILELIVTEFQRTLIALVMEVTEELNQIEDYVYHETPRDERRRLAPIRRTAVRLHRHLRTVLSLLRRAAAADEDDIHPAFEDVSSRLISRLESVDHDIYALQERARLLHEEIDSKLSSETNRHLYVLSLMTAFLLPPTLVTGFFGMNTGNLFFSKSDDGTMYAIGFIVLSILLAWWAVKKARIL</sequence>
<reference evidence="12" key="2">
    <citation type="submission" date="2023-07" db="EMBL/GenBank/DDBJ databases">
        <authorList>
            <person name="Sun H."/>
        </authorList>
    </citation>
    <scope>NUCLEOTIDE SEQUENCE</scope>
    <source>
        <strain evidence="12">05753</strain>
    </source>
</reference>
<evidence type="ECO:0000256" key="6">
    <source>
        <dbReference type="ARBA" id="ARBA00022692"/>
    </source>
</evidence>
<dbReference type="EMBL" id="JAUKWQ010000001">
    <property type="protein sequence ID" value="MDO1581244.1"/>
    <property type="molecule type" value="Genomic_DNA"/>
</dbReference>
<evidence type="ECO:0000256" key="11">
    <source>
        <dbReference type="SAM" id="Phobius"/>
    </source>
</evidence>
<dbReference type="InterPro" id="IPR045863">
    <property type="entry name" value="CorA_TM1_TM2"/>
</dbReference>
<comment type="similarity">
    <text evidence="2">Belongs to the CorA metal ion transporter (MIT) (TC 1.A.35) family.</text>
</comment>
<dbReference type="CDD" id="cd12834">
    <property type="entry name" value="ZntB_u1"/>
    <property type="match status" value="1"/>
</dbReference>
<evidence type="ECO:0000256" key="1">
    <source>
        <dbReference type="ARBA" id="ARBA00004651"/>
    </source>
</evidence>
<comment type="caution">
    <text evidence="12">The sequence shown here is derived from an EMBL/GenBank/DDBJ whole genome shotgun (WGS) entry which is preliminary data.</text>
</comment>
<evidence type="ECO:0000313" key="12">
    <source>
        <dbReference type="EMBL" id="MDO1581244.1"/>
    </source>
</evidence>
<comment type="subcellular location">
    <subcellularLocation>
        <location evidence="1">Cell membrane</location>
        <topology evidence="1">Multi-pass membrane protein</topology>
    </subcellularLocation>
</comment>
<evidence type="ECO:0000256" key="3">
    <source>
        <dbReference type="ARBA" id="ARBA00022448"/>
    </source>
</evidence>
<dbReference type="Pfam" id="PF01544">
    <property type="entry name" value="CorA"/>
    <property type="match status" value="1"/>
</dbReference>
<accession>A0ABT8SS56</accession>
<dbReference type="Proteomes" id="UP001169006">
    <property type="component" value="Unassembled WGS sequence"/>
</dbReference>
<dbReference type="InterPro" id="IPR002523">
    <property type="entry name" value="MgTranspt_CorA/ZnTranspt_ZntB"/>
</dbReference>
<feature type="transmembrane region" description="Helical" evidence="11">
    <location>
        <begin position="306"/>
        <end position="325"/>
    </location>
</feature>
<organism evidence="12 13">
    <name type="scientific">Rhizobium oryzicola</name>
    <dbReference type="NCBI Taxonomy" id="1232668"/>
    <lineage>
        <taxon>Bacteria</taxon>
        <taxon>Pseudomonadati</taxon>
        <taxon>Pseudomonadota</taxon>
        <taxon>Alphaproteobacteria</taxon>
        <taxon>Hyphomicrobiales</taxon>
        <taxon>Rhizobiaceae</taxon>
        <taxon>Rhizobium/Agrobacterium group</taxon>
        <taxon>Rhizobium</taxon>
    </lineage>
</organism>
<protein>
    <submittedName>
        <fullName evidence="12">Transporter</fullName>
    </submittedName>
</protein>
<dbReference type="InterPro" id="IPR045861">
    <property type="entry name" value="CorA_cytoplasmic_dom"/>
</dbReference>
<name>A0ABT8SS56_9HYPH</name>
<dbReference type="PANTHER" id="PTHR46494">
    <property type="entry name" value="CORA FAMILY METAL ION TRANSPORTER (EUROFUNG)"/>
    <property type="match status" value="1"/>
</dbReference>
<reference evidence="12" key="1">
    <citation type="journal article" date="2015" name="Int. J. Syst. Evol. Microbiol.">
        <title>Rhizobium oryzicola sp. nov., potential plant-growth-promoting endophytic bacteria isolated from rice roots.</title>
        <authorList>
            <person name="Zhang X.X."/>
            <person name="Gao J.S."/>
            <person name="Cao Y.H."/>
            <person name="Sheirdil R.A."/>
            <person name="Wang X.C."/>
            <person name="Zhang L."/>
        </authorList>
    </citation>
    <scope>NUCLEOTIDE SEQUENCE</scope>
    <source>
        <strain evidence="12">05753</strain>
    </source>
</reference>
<evidence type="ECO:0000313" key="13">
    <source>
        <dbReference type="Proteomes" id="UP001169006"/>
    </source>
</evidence>
<dbReference type="RefSeq" id="WP_302075364.1">
    <property type="nucleotide sequence ID" value="NZ_JAUKWQ010000001.1"/>
</dbReference>
<dbReference type="SUPFAM" id="SSF144083">
    <property type="entry name" value="Magnesium transport protein CorA, transmembrane region"/>
    <property type="match status" value="1"/>
</dbReference>
<evidence type="ECO:0000256" key="7">
    <source>
        <dbReference type="ARBA" id="ARBA00022833"/>
    </source>
</evidence>
<keyword evidence="7" id="KW-0862">Zinc</keyword>
<proteinExistence type="inferred from homology"/>
<evidence type="ECO:0000256" key="5">
    <source>
        <dbReference type="ARBA" id="ARBA00022519"/>
    </source>
</evidence>
<evidence type="ECO:0000256" key="8">
    <source>
        <dbReference type="ARBA" id="ARBA00022989"/>
    </source>
</evidence>
<evidence type="ECO:0000256" key="9">
    <source>
        <dbReference type="ARBA" id="ARBA00023065"/>
    </source>
</evidence>
<keyword evidence="6 11" id="KW-0812">Transmembrane</keyword>